<dbReference type="Pfam" id="PF00622">
    <property type="entry name" value="SPRY"/>
    <property type="match status" value="1"/>
</dbReference>
<gene>
    <name evidence="2" type="primary">Trim58</name>
    <name evidence="2" type="ORF">PENPIL_R02933</name>
</gene>
<keyword evidence="2" id="KW-0436">Ligase</keyword>
<dbReference type="AlphaFoldDB" id="A0A851NFI7"/>
<evidence type="ECO:0000313" key="3">
    <source>
        <dbReference type="Proteomes" id="UP000613066"/>
    </source>
</evidence>
<protein>
    <submittedName>
        <fullName evidence="2">TRI58 ligase</fullName>
    </submittedName>
</protein>
<dbReference type="InterPro" id="IPR013320">
    <property type="entry name" value="ConA-like_dom_sf"/>
</dbReference>
<dbReference type="InterPro" id="IPR006574">
    <property type="entry name" value="PRY"/>
</dbReference>
<dbReference type="Pfam" id="PF13765">
    <property type="entry name" value="PRY"/>
    <property type="match status" value="1"/>
</dbReference>
<keyword evidence="3" id="KW-1185">Reference proteome</keyword>
<organism evidence="2 3">
    <name type="scientific">Penelope pileata</name>
    <dbReference type="NCBI Taxonomy" id="1118817"/>
    <lineage>
        <taxon>Eukaryota</taxon>
        <taxon>Metazoa</taxon>
        <taxon>Chordata</taxon>
        <taxon>Craniata</taxon>
        <taxon>Vertebrata</taxon>
        <taxon>Euteleostomi</taxon>
        <taxon>Archelosauria</taxon>
        <taxon>Archosauria</taxon>
        <taxon>Dinosauria</taxon>
        <taxon>Saurischia</taxon>
        <taxon>Theropoda</taxon>
        <taxon>Coelurosauria</taxon>
        <taxon>Aves</taxon>
        <taxon>Neognathae</taxon>
        <taxon>Galloanserae</taxon>
        <taxon>Galliformes</taxon>
        <taxon>Cracidae</taxon>
        <taxon>Penelope</taxon>
    </lineage>
</organism>
<dbReference type="PANTHER" id="PTHR24103">
    <property type="entry name" value="E3 UBIQUITIN-PROTEIN LIGASE TRIM"/>
    <property type="match status" value="1"/>
</dbReference>
<dbReference type="PROSITE" id="PS50188">
    <property type="entry name" value="B302_SPRY"/>
    <property type="match status" value="1"/>
</dbReference>
<dbReference type="Gene3D" id="2.60.120.920">
    <property type="match status" value="1"/>
</dbReference>
<dbReference type="EMBL" id="WBMW01000743">
    <property type="protein sequence ID" value="NXC38957.1"/>
    <property type="molecule type" value="Genomic_DNA"/>
</dbReference>
<dbReference type="OrthoDB" id="9049620at2759"/>
<dbReference type="SUPFAM" id="SSF49899">
    <property type="entry name" value="Concanavalin A-like lectins/glucanases"/>
    <property type="match status" value="1"/>
</dbReference>
<dbReference type="SMART" id="SM00589">
    <property type="entry name" value="PRY"/>
    <property type="match status" value="1"/>
</dbReference>
<dbReference type="InterPro" id="IPR050143">
    <property type="entry name" value="TRIM/RBCC"/>
</dbReference>
<proteinExistence type="predicted"/>
<dbReference type="Proteomes" id="UP000613066">
    <property type="component" value="Unassembled WGS sequence"/>
</dbReference>
<sequence length="151" mass="17251">KVTLDPCTAHPLLFLSKDLRSVRRRRKWQDLPSFPERFDTVCCVLGREEFREGRHCWEVEVMWQRGICSRCALGVARASVKRKEEMVMSPEEGVWALQYDKGELKGLTSPPTPLSPSPVPTRIWVCVDCAREEVTFINALNGVEIFTFPAA</sequence>
<dbReference type="InterPro" id="IPR003877">
    <property type="entry name" value="SPRY_dom"/>
</dbReference>
<dbReference type="InterPro" id="IPR043136">
    <property type="entry name" value="B30.2/SPRY_sf"/>
</dbReference>
<name>A0A851NFI7_9GALL</name>
<evidence type="ECO:0000259" key="1">
    <source>
        <dbReference type="PROSITE" id="PS50188"/>
    </source>
</evidence>
<dbReference type="PRINTS" id="PR01407">
    <property type="entry name" value="BUTYPHLNCDUF"/>
</dbReference>
<feature type="non-terminal residue" evidence="2">
    <location>
        <position position="1"/>
    </location>
</feature>
<reference evidence="2" key="1">
    <citation type="submission" date="2019-09" db="EMBL/GenBank/DDBJ databases">
        <title>Bird 10,000 Genomes (B10K) Project - Family phase.</title>
        <authorList>
            <person name="Zhang G."/>
        </authorList>
    </citation>
    <scope>NUCLEOTIDE SEQUENCE</scope>
    <source>
        <strain evidence="2">B10K-DU-001-08</strain>
        <tissue evidence="2">Muscle</tissue>
    </source>
</reference>
<evidence type="ECO:0000313" key="2">
    <source>
        <dbReference type="EMBL" id="NXC38957.1"/>
    </source>
</evidence>
<comment type="caution">
    <text evidence="2">The sequence shown here is derived from an EMBL/GenBank/DDBJ whole genome shotgun (WGS) entry which is preliminary data.</text>
</comment>
<dbReference type="GO" id="GO:0016874">
    <property type="term" value="F:ligase activity"/>
    <property type="evidence" value="ECO:0007669"/>
    <property type="project" value="UniProtKB-KW"/>
</dbReference>
<dbReference type="InterPro" id="IPR003879">
    <property type="entry name" value="Butyrophylin_SPRY"/>
</dbReference>
<dbReference type="InterPro" id="IPR001870">
    <property type="entry name" value="B30.2/SPRY"/>
</dbReference>
<feature type="domain" description="B30.2/SPRY" evidence="1">
    <location>
        <begin position="1"/>
        <end position="151"/>
    </location>
</feature>
<accession>A0A851NFI7</accession>
<feature type="non-terminal residue" evidence="2">
    <location>
        <position position="151"/>
    </location>
</feature>